<accession>A0A820RFK5</accession>
<dbReference type="Proteomes" id="UP000663881">
    <property type="component" value="Unassembled WGS sequence"/>
</dbReference>
<reference evidence="2" key="1">
    <citation type="submission" date="2021-02" db="EMBL/GenBank/DDBJ databases">
        <authorList>
            <person name="Nowell W R."/>
        </authorList>
    </citation>
    <scope>NUCLEOTIDE SEQUENCE</scope>
</reference>
<sequence>TNRSSQSLGSPPLTKLDDQSNTVLNDILTYPWTNEISDSHPNSHEIEHDHNGNGISSSSVVSDEFQPDFYYLCPLKNTLSFLKTDEKTNGIHKQLSHDV</sequence>
<evidence type="ECO:0000313" key="2">
    <source>
        <dbReference type="EMBL" id="CAF4436524.1"/>
    </source>
</evidence>
<proteinExistence type="predicted"/>
<dbReference type="EMBL" id="CAJOAY010033121">
    <property type="protein sequence ID" value="CAF4436524.1"/>
    <property type="molecule type" value="Genomic_DNA"/>
</dbReference>
<gene>
    <name evidence="2" type="ORF">OKA104_LOCUS53377</name>
</gene>
<dbReference type="AlphaFoldDB" id="A0A820RFK5"/>
<evidence type="ECO:0000313" key="3">
    <source>
        <dbReference type="Proteomes" id="UP000663881"/>
    </source>
</evidence>
<feature type="region of interest" description="Disordered" evidence="1">
    <location>
        <begin position="36"/>
        <end position="59"/>
    </location>
</feature>
<protein>
    <submittedName>
        <fullName evidence="2">Uncharacterized protein</fullName>
    </submittedName>
</protein>
<organism evidence="2 3">
    <name type="scientific">Adineta steineri</name>
    <dbReference type="NCBI Taxonomy" id="433720"/>
    <lineage>
        <taxon>Eukaryota</taxon>
        <taxon>Metazoa</taxon>
        <taxon>Spiralia</taxon>
        <taxon>Gnathifera</taxon>
        <taxon>Rotifera</taxon>
        <taxon>Eurotatoria</taxon>
        <taxon>Bdelloidea</taxon>
        <taxon>Adinetida</taxon>
        <taxon>Adinetidae</taxon>
        <taxon>Adineta</taxon>
    </lineage>
</organism>
<feature type="region of interest" description="Disordered" evidence="1">
    <location>
        <begin position="1"/>
        <end position="20"/>
    </location>
</feature>
<feature type="non-terminal residue" evidence="2">
    <location>
        <position position="1"/>
    </location>
</feature>
<comment type="caution">
    <text evidence="2">The sequence shown here is derived from an EMBL/GenBank/DDBJ whole genome shotgun (WGS) entry which is preliminary data.</text>
</comment>
<evidence type="ECO:0000256" key="1">
    <source>
        <dbReference type="SAM" id="MobiDB-lite"/>
    </source>
</evidence>
<name>A0A820RFK5_9BILA</name>
<feature type="compositionally biased region" description="Basic and acidic residues" evidence="1">
    <location>
        <begin position="37"/>
        <end position="51"/>
    </location>
</feature>